<proteinExistence type="predicted"/>
<comment type="caution">
    <text evidence="1">The sequence shown here is derived from an EMBL/GenBank/DDBJ whole genome shotgun (WGS) entry which is preliminary data.</text>
</comment>
<name>A0AAW2JUB6_SESRA</name>
<gene>
    <name evidence="1" type="ORF">Sradi_6827400</name>
</gene>
<protein>
    <submittedName>
        <fullName evidence="1">Uncharacterized protein</fullName>
    </submittedName>
</protein>
<evidence type="ECO:0000313" key="1">
    <source>
        <dbReference type="EMBL" id="KAL0297753.1"/>
    </source>
</evidence>
<dbReference type="EMBL" id="JACGWJ010000032">
    <property type="protein sequence ID" value="KAL0297753.1"/>
    <property type="molecule type" value="Genomic_DNA"/>
</dbReference>
<dbReference type="InterPro" id="IPR004242">
    <property type="entry name" value="Transposase_21"/>
</dbReference>
<dbReference type="Pfam" id="PF02992">
    <property type="entry name" value="Transposase_21"/>
    <property type="match status" value="1"/>
</dbReference>
<reference evidence="1" key="1">
    <citation type="submission" date="2020-06" db="EMBL/GenBank/DDBJ databases">
        <authorList>
            <person name="Li T."/>
            <person name="Hu X."/>
            <person name="Zhang T."/>
            <person name="Song X."/>
            <person name="Zhang H."/>
            <person name="Dai N."/>
            <person name="Sheng W."/>
            <person name="Hou X."/>
            <person name="Wei L."/>
        </authorList>
    </citation>
    <scope>NUCLEOTIDE SEQUENCE</scope>
    <source>
        <strain evidence="1">G02</strain>
        <tissue evidence="1">Leaf</tissue>
    </source>
</reference>
<organism evidence="1">
    <name type="scientific">Sesamum radiatum</name>
    <name type="common">Black benniseed</name>
    <dbReference type="NCBI Taxonomy" id="300843"/>
    <lineage>
        <taxon>Eukaryota</taxon>
        <taxon>Viridiplantae</taxon>
        <taxon>Streptophyta</taxon>
        <taxon>Embryophyta</taxon>
        <taxon>Tracheophyta</taxon>
        <taxon>Spermatophyta</taxon>
        <taxon>Magnoliopsida</taxon>
        <taxon>eudicotyledons</taxon>
        <taxon>Gunneridae</taxon>
        <taxon>Pentapetalae</taxon>
        <taxon>asterids</taxon>
        <taxon>lamiids</taxon>
        <taxon>Lamiales</taxon>
        <taxon>Pedaliaceae</taxon>
        <taxon>Sesamum</taxon>
    </lineage>
</organism>
<accession>A0AAW2JUB6</accession>
<dbReference type="PANTHER" id="PTHR10775">
    <property type="entry name" value="OS08G0208400 PROTEIN"/>
    <property type="match status" value="1"/>
</dbReference>
<reference evidence="1" key="2">
    <citation type="journal article" date="2024" name="Plant">
        <title>Genomic evolution and insights into agronomic trait innovations of Sesamum species.</title>
        <authorList>
            <person name="Miao H."/>
            <person name="Wang L."/>
            <person name="Qu L."/>
            <person name="Liu H."/>
            <person name="Sun Y."/>
            <person name="Le M."/>
            <person name="Wang Q."/>
            <person name="Wei S."/>
            <person name="Zheng Y."/>
            <person name="Lin W."/>
            <person name="Duan Y."/>
            <person name="Cao H."/>
            <person name="Xiong S."/>
            <person name="Wang X."/>
            <person name="Wei L."/>
            <person name="Li C."/>
            <person name="Ma Q."/>
            <person name="Ju M."/>
            <person name="Zhao R."/>
            <person name="Li G."/>
            <person name="Mu C."/>
            <person name="Tian Q."/>
            <person name="Mei H."/>
            <person name="Zhang T."/>
            <person name="Gao T."/>
            <person name="Zhang H."/>
        </authorList>
    </citation>
    <scope>NUCLEOTIDE SEQUENCE</scope>
    <source>
        <strain evidence="1">G02</strain>
    </source>
</reference>
<dbReference type="PANTHER" id="PTHR10775:SF193">
    <property type="entry name" value="DUF4216 DOMAIN-CONTAINING PROTEIN"/>
    <property type="match status" value="1"/>
</dbReference>
<sequence length="201" mass="23285">MTWRACHQIEEGSVCHPSDAEVRHFDQSYLDFAVEPHNVRLTLWTNGFAPHGYGRIYSCWPVILTPYNLPPGMCMKPEYLFLTLVIPGLSSPKRRIDVYLESLIEELLQLWHVGVLTHGHATNQAFMMRATLMWTVNYLSTYGMASGWSTTGIMGCPVCMEDTRASHQQHGRKACYFDCHRQLLSHDHPYRRNKRPFTKNR</sequence>
<dbReference type="AlphaFoldDB" id="A0AAW2JUB6"/>